<dbReference type="EMBL" id="VRKQ01000018">
    <property type="protein sequence ID" value="TXG35181.1"/>
    <property type="molecule type" value="Genomic_DNA"/>
</dbReference>
<name>A0A5C7GE22_9FLAO</name>
<dbReference type="NCBIfam" id="TIGR04131">
    <property type="entry name" value="Bac_Flav_CTERM"/>
    <property type="match status" value="1"/>
</dbReference>
<dbReference type="PROSITE" id="PS50093">
    <property type="entry name" value="PKD"/>
    <property type="match status" value="1"/>
</dbReference>
<dbReference type="Gene3D" id="2.60.40.10">
    <property type="entry name" value="Immunoglobulins"/>
    <property type="match status" value="1"/>
</dbReference>
<dbReference type="SUPFAM" id="SSF49299">
    <property type="entry name" value="PKD domain"/>
    <property type="match status" value="1"/>
</dbReference>
<dbReference type="Pfam" id="PF13585">
    <property type="entry name" value="CHU_C"/>
    <property type="match status" value="1"/>
</dbReference>
<proteinExistence type="predicted"/>
<evidence type="ECO:0000313" key="3">
    <source>
        <dbReference type="Proteomes" id="UP000321080"/>
    </source>
</evidence>
<dbReference type="OrthoDB" id="9765926at2"/>
<protein>
    <submittedName>
        <fullName evidence="2">T9SS type B sorting domain-containing protein</fullName>
    </submittedName>
</protein>
<feature type="domain" description="PKD" evidence="1">
    <location>
        <begin position="388"/>
        <end position="448"/>
    </location>
</feature>
<accession>A0A5C7GE22</accession>
<dbReference type="AlphaFoldDB" id="A0A5C7GE22"/>
<evidence type="ECO:0000259" key="1">
    <source>
        <dbReference type="PROSITE" id="PS50093"/>
    </source>
</evidence>
<sequence>MKKLFFIIIILQVQFGFTQREANVWHFGAGAGLDFNSCEPVVVFSEMSSSEGCTSIANSDGELQFYTEGTTIWNRNHQTMSNGSGLLGHRSATQSAMIIKRPGNFNEYYVFTVDEIGKSNGLMYTVIDMDGDGGLGVVTSKNISLVAPIVEKIHATKHANGTDIWLSVHGFENNTFYSFLVTSAGINHTPVSSSVGPQISGDDVATIGAMKFSPNGKKLAICNYENGIDLLDFDNNTGLFGNLVNVTSNLHNYGVEFSSSNNILYVTTAYLDVDNRLLQFNLNAPDIQASETVLLDLADSGGFGSVQLGPDQKVYLSIIGRKSLSVINDPNTLGVTCDFIENGISLMGATAKGGLPLFLFPIFHNKMIVEDTCFGDTTSFFLSEDIETIEWDFGDPASGVNNTATDNEPEHTFSAPGIYTITTNIPAGCGTTQTITKEIEIFNPQTSTSVQLVQCDDDSDGYSYFNLNEANSILSPNSDNQVFGFYRTEDDAIRRINNISETNSYENVIVNSDSVWASVGNDSGCYNVIEVNLIVSQSNVFDTFQTLEYTLCDDDINDGITTFDFSSAQNSIEALFPNQDIDIIYYGNLEDALAETNNISDITFYENTGYPYSQNIYVRVDDNLNNDCLGITTPILLTVLGRPQFDLDTTAEFCPFDTPSLTIEAYNPEDIYTYEWTDSNGAIISTQIDAIVNAGGIYTLIATSNTGCKSTPKEIEVTALEKTEITLDMITIEDGLNNNTITINESRFGTIDYEYVLDNEFGFYQDNPFFQNVTAGTHTIYARGKNNCKPSSIEISVIGFPKFFTPNNDSFNETWNLKGISNEYASSSRVSIFDRFGRLIKQINPFGIGWNGTFNGEKSMQSDYWFIAELINTDGEIRILKGHFSLIR</sequence>
<comment type="caution">
    <text evidence="2">The sequence shown here is derived from an EMBL/GenBank/DDBJ whole genome shotgun (WGS) entry which is preliminary data.</text>
</comment>
<dbReference type="SUPFAM" id="SSF82171">
    <property type="entry name" value="DPP6 N-terminal domain-like"/>
    <property type="match status" value="1"/>
</dbReference>
<dbReference type="InterPro" id="IPR013783">
    <property type="entry name" value="Ig-like_fold"/>
</dbReference>
<keyword evidence="3" id="KW-1185">Reference proteome</keyword>
<gene>
    <name evidence="2" type="ORF">FUA22_15620</name>
</gene>
<dbReference type="Proteomes" id="UP000321080">
    <property type="component" value="Unassembled WGS sequence"/>
</dbReference>
<dbReference type="Pfam" id="PF18911">
    <property type="entry name" value="PKD_4"/>
    <property type="match status" value="1"/>
</dbReference>
<reference evidence="2 3" key="1">
    <citation type="submission" date="2019-08" db="EMBL/GenBank/DDBJ databases">
        <title>Seonamhaeicola sediminis sp. nov., isolated from marine sediment.</title>
        <authorList>
            <person name="Cao W.R."/>
        </authorList>
    </citation>
    <scope>NUCLEOTIDE SEQUENCE [LARGE SCALE GENOMIC DNA]</scope>
    <source>
        <strain evidence="2 3">1505</strain>
    </source>
</reference>
<organism evidence="2 3">
    <name type="scientific">Seonamhaeicola maritimus</name>
    <dbReference type="NCBI Taxonomy" id="2591822"/>
    <lineage>
        <taxon>Bacteria</taxon>
        <taxon>Pseudomonadati</taxon>
        <taxon>Bacteroidota</taxon>
        <taxon>Flavobacteriia</taxon>
        <taxon>Flavobacteriales</taxon>
        <taxon>Flavobacteriaceae</taxon>
    </lineage>
</organism>
<evidence type="ECO:0000313" key="2">
    <source>
        <dbReference type="EMBL" id="TXG35181.1"/>
    </source>
</evidence>
<dbReference type="RefSeq" id="WP_147769524.1">
    <property type="nucleotide sequence ID" value="NZ_VRKQ01000018.1"/>
</dbReference>
<dbReference type="InterPro" id="IPR026341">
    <property type="entry name" value="T9SS_type_B"/>
</dbReference>
<dbReference type="CDD" id="cd00146">
    <property type="entry name" value="PKD"/>
    <property type="match status" value="1"/>
</dbReference>
<dbReference type="InterPro" id="IPR000601">
    <property type="entry name" value="PKD_dom"/>
</dbReference>
<dbReference type="InterPro" id="IPR035986">
    <property type="entry name" value="PKD_dom_sf"/>
</dbReference>